<organism evidence="3">
    <name type="scientific">Neisseria leonii</name>
    <dbReference type="NCBI Taxonomy" id="2995413"/>
    <lineage>
        <taxon>Bacteria</taxon>
        <taxon>Pseudomonadati</taxon>
        <taxon>Pseudomonadota</taxon>
        <taxon>Betaproteobacteria</taxon>
        <taxon>Neisseriales</taxon>
        <taxon>Neisseriaceae</taxon>
        <taxon>Neisseria</taxon>
    </lineage>
</organism>
<dbReference type="Gene3D" id="3.40.50.1860">
    <property type="match status" value="2"/>
</dbReference>
<dbReference type="NCBIfam" id="TIGR00035">
    <property type="entry name" value="asp_race"/>
    <property type="match status" value="1"/>
</dbReference>
<dbReference type="SUPFAM" id="SSF53681">
    <property type="entry name" value="Aspartate/glutamate racemase"/>
    <property type="match status" value="2"/>
</dbReference>
<evidence type="ECO:0000256" key="2">
    <source>
        <dbReference type="ARBA" id="ARBA00023235"/>
    </source>
</evidence>
<evidence type="ECO:0000313" key="4">
    <source>
        <dbReference type="EMBL" id="WWY02607.1"/>
    </source>
</evidence>
<dbReference type="EC" id="5.1.1.-" evidence="3"/>
<accession>A0A9X4E2C2</accession>
<reference evidence="4" key="2">
    <citation type="submission" date="2024-02" db="EMBL/GenBank/DDBJ databases">
        <title>Neisseria leonii sp. nov.</title>
        <authorList>
            <person name="Boutroux M."/>
            <person name="Favre-Rochex S."/>
            <person name="Gorgette O."/>
            <person name="Touak G."/>
            <person name="Muhle E."/>
            <person name="Chesneau O."/>
            <person name="Clermont D."/>
            <person name="Rahi P."/>
        </authorList>
    </citation>
    <scope>NUCLEOTIDE SEQUENCE</scope>
    <source>
        <strain evidence="4">51.81</strain>
    </source>
</reference>
<comment type="similarity">
    <text evidence="1">Belongs to the aspartate/glutamate racemases family.</text>
</comment>
<dbReference type="RefSeq" id="WP_274584703.1">
    <property type="nucleotide sequence ID" value="NZ_CP146598.1"/>
</dbReference>
<proteinExistence type="inferred from homology"/>
<dbReference type="Proteomes" id="UP001149607">
    <property type="component" value="Chromosome"/>
</dbReference>
<dbReference type="Pfam" id="PF01177">
    <property type="entry name" value="Asp_Glu_race"/>
    <property type="match status" value="1"/>
</dbReference>
<dbReference type="AlphaFoldDB" id="A0A9X4E2C2"/>
<dbReference type="InterPro" id="IPR004380">
    <property type="entry name" value="Asp_race"/>
</dbReference>
<dbReference type="PANTHER" id="PTHR21198">
    <property type="entry name" value="GLUTAMATE RACEMASE"/>
    <property type="match status" value="1"/>
</dbReference>
<dbReference type="InterPro" id="IPR001920">
    <property type="entry name" value="Asp/Glu_race"/>
</dbReference>
<evidence type="ECO:0000313" key="5">
    <source>
        <dbReference type="Proteomes" id="UP001149607"/>
    </source>
</evidence>
<gene>
    <name evidence="3" type="ORF">ORY91_000837</name>
    <name evidence="4" type="ORF">V9W64_07800</name>
</gene>
<dbReference type="EMBL" id="JAPQFL010000002">
    <property type="protein sequence ID" value="MDD9327439.1"/>
    <property type="molecule type" value="Genomic_DNA"/>
</dbReference>
<keyword evidence="2 3" id="KW-0413">Isomerase</keyword>
<evidence type="ECO:0000256" key="1">
    <source>
        <dbReference type="ARBA" id="ARBA00007847"/>
    </source>
</evidence>
<dbReference type="EMBL" id="CP146598">
    <property type="protein sequence ID" value="WWY02607.1"/>
    <property type="molecule type" value="Genomic_DNA"/>
</dbReference>
<protein>
    <submittedName>
        <fullName evidence="3">Amino acid racemase</fullName>
        <ecNumber evidence="3">5.1.1.-</ecNumber>
    </submittedName>
</protein>
<keyword evidence="5" id="KW-1185">Reference proteome</keyword>
<name>A0A9X4E2C2_9NEIS</name>
<dbReference type="GO" id="GO:0047661">
    <property type="term" value="F:amino-acid racemase activity"/>
    <property type="evidence" value="ECO:0007669"/>
    <property type="project" value="InterPro"/>
</dbReference>
<reference evidence="3" key="1">
    <citation type="submission" date="2022-10" db="EMBL/GenBank/DDBJ databases">
        <authorList>
            <person name="Boutroux M."/>
        </authorList>
    </citation>
    <scope>NUCLEOTIDE SEQUENCE</scope>
    <source>
        <strain evidence="3">51.81</strain>
    </source>
</reference>
<dbReference type="InterPro" id="IPR015942">
    <property type="entry name" value="Asp/Glu/hydantoin_racemase"/>
</dbReference>
<dbReference type="PANTHER" id="PTHR21198:SF7">
    <property type="entry name" value="ASPARTATE-GLUTAMATE RACEMASE FAMILY"/>
    <property type="match status" value="1"/>
</dbReference>
<sequence>MKKIGLVGGLSWLSTAEYYRRLNQLARQVRGGHHTVDIVLESLDEGAFLAAQAGENGEEACLRLVSAAVGRLRRSGAEIIAFCANGIHRFADAAAAEHGIRPLSIAGAAAQYAADRAWNDVGVIGVAKTMQGTFYPAALAQAGLRCTVPQAQEQEQIHRAIVEEMVLGVFSDRSRDMLAGIIRRMDTRAVVLACTELPLLFALGDETESDLGGTVLISSTEVHCRSIIRAAAGSPDAV</sequence>
<evidence type="ECO:0000313" key="3">
    <source>
        <dbReference type="EMBL" id="MDD9327439.1"/>
    </source>
</evidence>